<name>A0A7Y6Q7N4_9HYPH</name>
<comment type="caution">
    <text evidence="1">The sequence shown here is derived from an EMBL/GenBank/DDBJ whole genome shotgun (WGS) entry which is preliminary data.</text>
</comment>
<proteinExistence type="predicted"/>
<protein>
    <submittedName>
        <fullName evidence="1">RidA family protein</fullName>
    </submittedName>
</protein>
<gene>
    <name evidence="1" type="ORF">HT585_16705</name>
</gene>
<sequence length="135" mass="14477">MSAVVPGAIKPLANYPDLRRAGGLLFLSGMSARQADGTIAGSARTADGQATYDVAEQLRVILRKIGETLARNGGSFGDIVDVTVFLTDMRHYRAMNDEYNMWFAADGPARTTVGVNELPHPDMVVELKVVARAPA</sequence>
<dbReference type="SUPFAM" id="SSF55298">
    <property type="entry name" value="YjgF-like"/>
    <property type="match status" value="1"/>
</dbReference>
<dbReference type="GO" id="GO:0019239">
    <property type="term" value="F:deaminase activity"/>
    <property type="evidence" value="ECO:0007669"/>
    <property type="project" value="TreeGrafter"/>
</dbReference>
<dbReference type="InterPro" id="IPR006175">
    <property type="entry name" value="YjgF/YER057c/UK114"/>
</dbReference>
<dbReference type="PANTHER" id="PTHR11803:SF48">
    <property type="entry name" value="2-AMINOMUCONATE DEAMINASE"/>
    <property type="match status" value="1"/>
</dbReference>
<dbReference type="AlphaFoldDB" id="A0A7Y6Q7N4"/>
<keyword evidence="2" id="KW-1185">Reference proteome</keyword>
<evidence type="ECO:0000313" key="1">
    <source>
        <dbReference type="EMBL" id="NVD40511.1"/>
    </source>
</evidence>
<dbReference type="EMBL" id="JABWDU010000003">
    <property type="protein sequence ID" value="NVD40511.1"/>
    <property type="molecule type" value="Genomic_DNA"/>
</dbReference>
<evidence type="ECO:0000313" key="2">
    <source>
        <dbReference type="Proteomes" id="UP000520198"/>
    </source>
</evidence>
<organism evidence="1 2">
    <name type="scientific">Ensifer oleiphilus</name>
    <dbReference type="NCBI Taxonomy" id="2742698"/>
    <lineage>
        <taxon>Bacteria</taxon>
        <taxon>Pseudomonadati</taxon>
        <taxon>Pseudomonadota</taxon>
        <taxon>Alphaproteobacteria</taxon>
        <taxon>Hyphomicrobiales</taxon>
        <taxon>Rhizobiaceae</taxon>
        <taxon>Sinorhizobium/Ensifer group</taxon>
        <taxon>Ensifer</taxon>
    </lineage>
</organism>
<dbReference type="PANTHER" id="PTHR11803">
    <property type="entry name" value="2-IMINOBUTANOATE/2-IMINOPROPANOATE DEAMINASE RIDA"/>
    <property type="match status" value="1"/>
</dbReference>
<dbReference type="Gene3D" id="3.30.1330.40">
    <property type="entry name" value="RutC-like"/>
    <property type="match status" value="1"/>
</dbReference>
<dbReference type="GO" id="GO:0005829">
    <property type="term" value="C:cytosol"/>
    <property type="evidence" value="ECO:0007669"/>
    <property type="project" value="TreeGrafter"/>
</dbReference>
<dbReference type="Pfam" id="PF01042">
    <property type="entry name" value="Ribonuc_L-PSP"/>
    <property type="match status" value="1"/>
</dbReference>
<dbReference type="RefSeq" id="WP_176353976.1">
    <property type="nucleotide sequence ID" value="NZ_JABWDU010000003.1"/>
</dbReference>
<reference evidence="1 2" key="1">
    <citation type="submission" date="2020-06" db="EMBL/GenBank/DDBJ databases">
        <authorList>
            <person name="Grouzdev D.S."/>
        </authorList>
    </citation>
    <scope>NUCLEOTIDE SEQUENCE [LARGE SCALE GENOMIC DNA]</scope>
    <source>
        <strain evidence="1 2">HO-A22</strain>
    </source>
</reference>
<dbReference type="CDD" id="cd00448">
    <property type="entry name" value="YjgF_YER057c_UK114_family"/>
    <property type="match status" value="1"/>
</dbReference>
<dbReference type="InterPro" id="IPR035959">
    <property type="entry name" value="RutC-like_sf"/>
</dbReference>
<accession>A0A7Y6Q7N4</accession>
<dbReference type="Proteomes" id="UP000520198">
    <property type="component" value="Unassembled WGS sequence"/>
</dbReference>